<protein>
    <submittedName>
        <fullName evidence="1">ABC transporter substrate binding protein</fullName>
    </submittedName>
</protein>
<dbReference type="InterPro" id="IPR007487">
    <property type="entry name" value="ABC_transpt-TYRBP-like"/>
</dbReference>
<evidence type="ECO:0000313" key="1">
    <source>
        <dbReference type="EMBL" id="EHL04918.1"/>
    </source>
</evidence>
<dbReference type="AlphaFoldDB" id="G9XTT7"/>
<organism evidence="1 2">
    <name type="scientific">Desulfitobacterium hafniense DP7</name>
    <dbReference type="NCBI Taxonomy" id="537010"/>
    <lineage>
        <taxon>Bacteria</taxon>
        <taxon>Bacillati</taxon>
        <taxon>Bacillota</taxon>
        <taxon>Clostridia</taxon>
        <taxon>Eubacteriales</taxon>
        <taxon>Desulfitobacteriaceae</taxon>
        <taxon>Desulfitobacterium</taxon>
    </lineage>
</organism>
<name>G9XTT7_DESHA</name>
<dbReference type="PANTHER" id="PTHR35271:SF1">
    <property type="entry name" value="ABC TRANSPORTER, SUBSTRATE-BINDING LIPOPROTEIN"/>
    <property type="match status" value="1"/>
</dbReference>
<reference evidence="1 2" key="1">
    <citation type="submission" date="2011-08" db="EMBL/GenBank/DDBJ databases">
        <authorList>
            <person name="Weinstock G."/>
            <person name="Sodergren E."/>
            <person name="Clifton S."/>
            <person name="Fulton L."/>
            <person name="Fulton B."/>
            <person name="Courtney L."/>
            <person name="Fronick C."/>
            <person name="Harrison M."/>
            <person name="Strong C."/>
            <person name="Farmer C."/>
            <person name="Delahaunty K."/>
            <person name="Markovic C."/>
            <person name="Hall O."/>
            <person name="Minx P."/>
            <person name="Tomlinson C."/>
            <person name="Mitreva M."/>
            <person name="Hou S."/>
            <person name="Chen J."/>
            <person name="Wollam A."/>
            <person name="Pepin K.H."/>
            <person name="Johnson M."/>
            <person name="Bhonagiri V."/>
            <person name="Zhang X."/>
            <person name="Suruliraj S."/>
            <person name="Warren W."/>
            <person name="Chinwalla A."/>
            <person name="Mardis E.R."/>
            <person name="Wilson R.K."/>
        </authorList>
    </citation>
    <scope>NUCLEOTIDE SEQUENCE [LARGE SCALE GENOMIC DNA]</scope>
    <source>
        <strain evidence="1 2">DP7</strain>
    </source>
</reference>
<dbReference type="SUPFAM" id="SSF53822">
    <property type="entry name" value="Periplasmic binding protein-like I"/>
    <property type="match status" value="1"/>
</dbReference>
<proteinExistence type="predicted"/>
<dbReference type="CDD" id="cd06325">
    <property type="entry name" value="PBP1_ABC_unchar_transporter"/>
    <property type="match status" value="1"/>
</dbReference>
<dbReference type="HOGENOM" id="CLU_058196_1_0_9"/>
<dbReference type="PATRIC" id="fig|537010.4.peg.4095"/>
<evidence type="ECO:0000313" key="2">
    <source>
        <dbReference type="Proteomes" id="UP000004416"/>
    </source>
</evidence>
<dbReference type="Gene3D" id="3.40.50.2300">
    <property type="match status" value="2"/>
</dbReference>
<dbReference type="InterPro" id="IPR028082">
    <property type="entry name" value="Peripla_BP_I"/>
</dbReference>
<sequence length="366" mass="39046">MLLVRPDPGHFRGWKGYCREEPSILILIKKKEWRNLQMKKKFAVMLSGLLALSLLLTGCGSAQGKADSGKKTVGIVQIVEHPSLNTIREATIAELAAQGFKDGENIIIDYKNAQGDQTNLKTIAQQFVKNNYDLIIAIATPSAQAVVSETKEIPIVFSAATDPVGSGLVSDMEKPGGNVTGTSDRVSAEKIMELAEQITPGIETVGALYNTSETNSVSVIDNLKEYAARKNIQVVEATVTNSSEVLQAVNSLTGKADAIFIPIDNAVASAMPAVAQSANKAQIPVYVGADSMVKDGGLATYGINYTVLGQETAKMAAEILNGKKPGDIPVKSMTDMDIYLNQKTADTIGITIPEDVLQKAAEVFTE</sequence>
<dbReference type="Proteomes" id="UP000004416">
    <property type="component" value="Unassembled WGS sequence"/>
</dbReference>
<dbReference type="EMBL" id="AFZX01000115">
    <property type="protein sequence ID" value="EHL04918.1"/>
    <property type="molecule type" value="Genomic_DNA"/>
</dbReference>
<dbReference type="PANTHER" id="PTHR35271">
    <property type="entry name" value="ABC TRANSPORTER, SUBSTRATE-BINDING LIPOPROTEIN-RELATED"/>
    <property type="match status" value="1"/>
</dbReference>
<gene>
    <name evidence="1" type="ORF">HMPREF0322_04395</name>
</gene>
<dbReference type="Pfam" id="PF04392">
    <property type="entry name" value="ABC_sub_bind"/>
    <property type="match status" value="1"/>
</dbReference>
<comment type="caution">
    <text evidence="1">The sequence shown here is derived from an EMBL/GenBank/DDBJ whole genome shotgun (WGS) entry which is preliminary data.</text>
</comment>
<accession>G9XTT7</accession>